<feature type="domain" description="Imm33-like" evidence="1">
    <location>
        <begin position="10"/>
        <end position="111"/>
    </location>
</feature>
<evidence type="ECO:0000313" key="2">
    <source>
        <dbReference type="EMBL" id="ESK54187.1"/>
    </source>
</evidence>
<dbReference type="Proteomes" id="UP000017404">
    <property type="component" value="Unassembled WGS sequence"/>
</dbReference>
<comment type="caution">
    <text evidence="2">The sequence shown here is derived from an EMBL/GenBank/DDBJ whole genome shotgun (WGS) entry which is preliminary data.</text>
</comment>
<accession>V2UVZ1</accession>
<dbReference type="RefSeq" id="WP_018678643.1">
    <property type="nucleotide sequence ID" value="NZ_AYEV01000034.1"/>
</dbReference>
<dbReference type="AlphaFoldDB" id="V2UVZ1"/>
<dbReference type="Pfam" id="PF24719">
    <property type="entry name" value="Imm33-like"/>
    <property type="match status" value="1"/>
</dbReference>
<dbReference type="EMBL" id="AYEV01000034">
    <property type="protein sequence ID" value="ESK54187.1"/>
    <property type="molecule type" value="Genomic_DNA"/>
</dbReference>
<proteinExistence type="predicted"/>
<reference evidence="2 3" key="1">
    <citation type="submission" date="2013-10" db="EMBL/GenBank/DDBJ databases">
        <title>The Genome Sequence of Acinetobacter tjernbergiae CIP107465.</title>
        <authorList>
            <consortium name="The Broad Institute Genomics Platform"/>
            <consortium name="The Broad Institute Genome Sequencing Center for Infectious Disease"/>
            <person name="Cerqueira G."/>
            <person name="Feldgarden M."/>
            <person name="Courvalin P."/>
            <person name="Grillot-Courvalin C."/>
            <person name="Clermont D."/>
            <person name="Rocha E."/>
            <person name="Yoon E.-J."/>
            <person name="Nemec A."/>
            <person name="Young S.K."/>
            <person name="Zeng Q."/>
            <person name="Gargeya S."/>
            <person name="Fitzgerald M."/>
            <person name="Abouelleil A."/>
            <person name="Alvarado L."/>
            <person name="Berlin A.M."/>
            <person name="Chapman S.B."/>
            <person name="Gainer-Dewar J."/>
            <person name="Goldberg J."/>
            <person name="Gnerre S."/>
            <person name="Griggs A."/>
            <person name="Gujja S."/>
            <person name="Hansen M."/>
            <person name="Howarth C."/>
            <person name="Imamovic A."/>
            <person name="Ireland A."/>
            <person name="Larimer J."/>
            <person name="McCowan C."/>
            <person name="Murphy C."/>
            <person name="Pearson M."/>
            <person name="Poon T.W."/>
            <person name="Priest M."/>
            <person name="Roberts A."/>
            <person name="Saif S."/>
            <person name="Shea T."/>
            <person name="Sykes S."/>
            <person name="Wortman J."/>
            <person name="Nusbaum C."/>
            <person name="Birren B."/>
        </authorList>
    </citation>
    <scope>NUCLEOTIDE SEQUENCE [LARGE SCALE GENOMIC DNA]</scope>
    <source>
        <strain evidence="2 3">CIP 107465</strain>
    </source>
</reference>
<sequence length="117" mass="13583">MSNKEIESLQRSLCGKYDTPYCPILEGTKLGITLNIKENINPINGLRHPPEGKTNGWYIWGGEDFSDDPNFFKSIHIEHITEWCPQIQKFLALPPGWRFLIANNYEDVWFDESLLDI</sequence>
<evidence type="ECO:0000259" key="1">
    <source>
        <dbReference type="Pfam" id="PF24719"/>
    </source>
</evidence>
<dbReference type="eggNOG" id="ENOG5032Y10">
    <property type="taxonomic scope" value="Bacteria"/>
</dbReference>
<name>V2UVZ1_9GAMM</name>
<evidence type="ECO:0000313" key="3">
    <source>
        <dbReference type="Proteomes" id="UP000017404"/>
    </source>
</evidence>
<keyword evidence="3" id="KW-1185">Reference proteome</keyword>
<organism evidence="2 3">
    <name type="scientific">Acinetobacter tjernbergiae DSM 14971 = CIP 107465</name>
    <dbReference type="NCBI Taxonomy" id="1120928"/>
    <lineage>
        <taxon>Bacteria</taxon>
        <taxon>Pseudomonadati</taxon>
        <taxon>Pseudomonadota</taxon>
        <taxon>Gammaproteobacteria</taxon>
        <taxon>Moraxellales</taxon>
        <taxon>Moraxellaceae</taxon>
        <taxon>Acinetobacter</taxon>
    </lineage>
</organism>
<dbReference type="PATRIC" id="fig|1120928.5.peg.2892"/>
<dbReference type="OrthoDB" id="7063432at2"/>
<dbReference type="InterPro" id="IPR056509">
    <property type="entry name" value="Imm33-like"/>
</dbReference>
<gene>
    <name evidence="2" type="ORF">F990_02860</name>
</gene>
<dbReference type="STRING" id="202955.GCA_000759995_01741"/>
<protein>
    <recommendedName>
        <fullName evidence="1">Imm33-like domain-containing protein</fullName>
    </recommendedName>
</protein>